<dbReference type="Pfam" id="PF00753">
    <property type="entry name" value="Lactamase_B"/>
    <property type="match status" value="1"/>
</dbReference>
<dbReference type="PANTHER" id="PTHR42951">
    <property type="entry name" value="METALLO-BETA-LACTAMASE DOMAIN-CONTAINING"/>
    <property type="match status" value="1"/>
</dbReference>
<keyword evidence="4" id="KW-1185">Reference proteome</keyword>
<dbReference type="Gene3D" id="3.60.15.10">
    <property type="entry name" value="Ribonuclease Z/Hydroxyacylglutathione hydrolase-like"/>
    <property type="match status" value="1"/>
</dbReference>
<dbReference type="CDD" id="cd07739">
    <property type="entry name" value="metallo-hydrolase-like_MBL-fold"/>
    <property type="match status" value="1"/>
</dbReference>
<dbReference type="InterPro" id="IPR001279">
    <property type="entry name" value="Metallo-B-lactamas"/>
</dbReference>
<dbReference type="RefSeq" id="WP_070127261.1">
    <property type="nucleotide sequence ID" value="NZ_MDHN01000041.1"/>
</dbReference>
<dbReference type="SMART" id="SM00849">
    <property type="entry name" value="Lactamase_B"/>
    <property type="match status" value="1"/>
</dbReference>
<comment type="caution">
    <text evidence="3">The sequence shown here is derived from an EMBL/GenBank/DDBJ whole genome shotgun (WGS) entry which is preliminary data.</text>
</comment>
<dbReference type="OrthoDB" id="8441428at2"/>
<dbReference type="AlphaFoldDB" id="A0A1E7Z6H8"/>
<dbReference type="PANTHER" id="PTHR42951:SF14">
    <property type="entry name" value="METALLO-BETA-LACTAMASE SUPERFAMILY PROTEIN"/>
    <property type="match status" value="1"/>
</dbReference>
<feature type="domain" description="Metallo-beta-lactamase" evidence="2">
    <location>
        <begin position="44"/>
        <end position="232"/>
    </location>
</feature>
<evidence type="ECO:0000313" key="4">
    <source>
        <dbReference type="Proteomes" id="UP000175691"/>
    </source>
</evidence>
<reference evidence="3 4" key="1">
    <citation type="submission" date="2016-08" db="EMBL/GenBank/DDBJ databases">
        <authorList>
            <person name="Seilhamer J.J."/>
        </authorList>
    </citation>
    <scope>NUCLEOTIDE SEQUENCE [LARGE SCALE GENOMIC DNA]</scope>
    <source>
        <strain evidence="3 4">KCTC 42603</strain>
    </source>
</reference>
<dbReference type="InterPro" id="IPR050855">
    <property type="entry name" value="NDM-1-like"/>
</dbReference>
<evidence type="ECO:0000313" key="3">
    <source>
        <dbReference type="EMBL" id="OFC69087.1"/>
    </source>
</evidence>
<dbReference type="Proteomes" id="UP000175691">
    <property type="component" value="Unassembled WGS sequence"/>
</dbReference>
<dbReference type="SUPFAM" id="SSF56281">
    <property type="entry name" value="Metallo-hydrolase/oxidoreductase"/>
    <property type="match status" value="1"/>
</dbReference>
<sequence>MRKRALFNQANRLLLCIAIALSTFAVHAANLDLTYLPSGQAGFSRAPTLISNGEQAILIDGGFTYSEAQKTIQAIKDANKQLKAIFVSHNDPDYYFNLKPITEAFPQAEILAAPDTVAAIMRTVELKIKVWGDMLKDNGPQSLEDMVIPKPYSSSSLKLGNDVIEIKNAETGLSDRHYLWIPTLKAIVGGVLVFSDMHVWVADTQKDAERHAWINTLNNMIALQPELVVPGHMLPTSATDASALMFTRDYLLEFEKASQAQSSEKIISQMQKSYPQLSGLPSLELSAKVIAGEMQWP</sequence>
<accession>A0A1E7Z6H8</accession>
<keyword evidence="1" id="KW-0732">Signal</keyword>
<dbReference type="InterPro" id="IPR036866">
    <property type="entry name" value="RibonucZ/Hydroxyglut_hydro"/>
</dbReference>
<evidence type="ECO:0000259" key="2">
    <source>
        <dbReference type="SMART" id="SM00849"/>
    </source>
</evidence>
<dbReference type="STRING" id="1656094.BFC18_20345"/>
<gene>
    <name evidence="3" type="ORF">BFC18_20345</name>
</gene>
<protein>
    <recommendedName>
        <fullName evidence="2">Metallo-beta-lactamase domain-containing protein</fullName>
    </recommendedName>
</protein>
<evidence type="ECO:0000256" key="1">
    <source>
        <dbReference type="SAM" id="SignalP"/>
    </source>
</evidence>
<name>A0A1E7Z6H8_9ALTE</name>
<dbReference type="EMBL" id="MDHN01000041">
    <property type="protein sequence ID" value="OFC69087.1"/>
    <property type="molecule type" value="Genomic_DNA"/>
</dbReference>
<feature type="signal peptide" evidence="1">
    <location>
        <begin position="1"/>
        <end position="28"/>
    </location>
</feature>
<proteinExistence type="predicted"/>
<organism evidence="3 4">
    <name type="scientific">Alteromonas confluentis</name>
    <dbReference type="NCBI Taxonomy" id="1656094"/>
    <lineage>
        <taxon>Bacteria</taxon>
        <taxon>Pseudomonadati</taxon>
        <taxon>Pseudomonadota</taxon>
        <taxon>Gammaproteobacteria</taxon>
        <taxon>Alteromonadales</taxon>
        <taxon>Alteromonadaceae</taxon>
        <taxon>Alteromonas/Salinimonas group</taxon>
        <taxon>Alteromonas</taxon>
    </lineage>
</organism>
<feature type="chain" id="PRO_5009209449" description="Metallo-beta-lactamase domain-containing protein" evidence="1">
    <location>
        <begin position="29"/>
        <end position="297"/>
    </location>
</feature>